<dbReference type="Pfam" id="PF00153">
    <property type="entry name" value="Mito_carr"/>
    <property type="match status" value="3"/>
</dbReference>
<dbReference type="KEGG" id="ccin:107274188"/>
<evidence type="ECO:0000256" key="8">
    <source>
        <dbReference type="ARBA" id="ARBA00023128"/>
    </source>
</evidence>
<evidence type="ECO:0000256" key="11">
    <source>
        <dbReference type="RuleBase" id="RU000488"/>
    </source>
</evidence>
<evidence type="ECO:0000313" key="13">
    <source>
        <dbReference type="Proteomes" id="UP000694920"/>
    </source>
</evidence>
<organism evidence="13 14">
    <name type="scientific">Cephus cinctus</name>
    <name type="common">Wheat stem sawfly</name>
    <dbReference type="NCBI Taxonomy" id="211228"/>
    <lineage>
        <taxon>Eukaryota</taxon>
        <taxon>Metazoa</taxon>
        <taxon>Ecdysozoa</taxon>
        <taxon>Arthropoda</taxon>
        <taxon>Hexapoda</taxon>
        <taxon>Insecta</taxon>
        <taxon>Pterygota</taxon>
        <taxon>Neoptera</taxon>
        <taxon>Endopterygota</taxon>
        <taxon>Hymenoptera</taxon>
        <taxon>Cephoidea</taxon>
        <taxon>Cephidae</taxon>
        <taxon>Cephus</taxon>
    </lineage>
</organism>
<evidence type="ECO:0000256" key="6">
    <source>
        <dbReference type="ARBA" id="ARBA00022792"/>
    </source>
</evidence>
<dbReference type="Gene3D" id="1.50.40.10">
    <property type="entry name" value="Mitochondrial carrier domain"/>
    <property type="match status" value="2"/>
</dbReference>
<protein>
    <submittedName>
        <fullName evidence="14">S-adenosylmethionine mitochondrial carrier protein isoform X1</fullName>
    </submittedName>
</protein>
<feature type="transmembrane region" description="Helical" evidence="12">
    <location>
        <begin position="237"/>
        <end position="259"/>
    </location>
</feature>
<feature type="repeat" description="Solcar" evidence="10">
    <location>
        <begin position="95"/>
        <end position="168"/>
    </location>
</feature>
<keyword evidence="5" id="KW-0677">Repeat</keyword>
<dbReference type="PANTHER" id="PTHR45667">
    <property type="entry name" value="S-ADENOSYLMETHIONINE MITOCHONDRIAL CARRIER PROTEIN"/>
    <property type="match status" value="1"/>
</dbReference>
<dbReference type="Proteomes" id="UP000694920">
    <property type="component" value="Unplaced"/>
</dbReference>
<keyword evidence="13" id="KW-1185">Reference proteome</keyword>
<keyword evidence="7 12" id="KW-1133">Transmembrane helix</keyword>
<dbReference type="GeneID" id="107274188"/>
<keyword evidence="4 10" id="KW-0812">Transmembrane</keyword>
<dbReference type="FunFam" id="1.50.40.10:FF:000018">
    <property type="entry name" value="S-adenosylmethionine mitochondrial carrier protein-like"/>
    <property type="match status" value="1"/>
</dbReference>
<feature type="transmembrane region" description="Helical" evidence="12">
    <location>
        <begin position="57"/>
        <end position="78"/>
    </location>
</feature>
<evidence type="ECO:0000256" key="12">
    <source>
        <dbReference type="SAM" id="Phobius"/>
    </source>
</evidence>
<dbReference type="PROSITE" id="PS50920">
    <property type="entry name" value="SOLCAR"/>
    <property type="match status" value="3"/>
</dbReference>
<evidence type="ECO:0000256" key="3">
    <source>
        <dbReference type="ARBA" id="ARBA00022448"/>
    </source>
</evidence>
<name>A0AAJ7CEX3_CEPCN</name>
<dbReference type="AlphaFoldDB" id="A0AAJ7CEX3"/>
<keyword evidence="6" id="KW-0999">Mitochondrion inner membrane</keyword>
<dbReference type="InterPro" id="IPR023395">
    <property type="entry name" value="MCP_dom_sf"/>
</dbReference>
<evidence type="ECO:0000256" key="2">
    <source>
        <dbReference type="ARBA" id="ARBA00006375"/>
    </source>
</evidence>
<comment type="subcellular location">
    <subcellularLocation>
        <location evidence="1">Mitochondrion inner membrane</location>
        <topology evidence="1">Multi-pass membrane protein</topology>
    </subcellularLocation>
</comment>
<evidence type="ECO:0000256" key="1">
    <source>
        <dbReference type="ARBA" id="ARBA00004448"/>
    </source>
</evidence>
<feature type="repeat" description="Solcar" evidence="10">
    <location>
        <begin position="13"/>
        <end position="86"/>
    </location>
</feature>
<proteinExistence type="inferred from homology"/>
<keyword evidence="8" id="KW-0496">Mitochondrion</keyword>
<reference evidence="14" key="1">
    <citation type="submission" date="2025-08" db="UniProtKB">
        <authorList>
            <consortium name="RefSeq"/>
        </authorList>
    </citation>
    <scope>IDENTIFICATION</scope>
</reference>
<evidence type="ECO:0000313" key="14">
    <source>
        <dbReference type="RefSeq" id="XP_015608514.1"/>
    </source>
</evidence>
<comment type="similarity">
    <text evidence="2 11">Belongs to the mitochondrial carrier (TC 2.A.29) family.</text>
</comment>
<gene>
    <name evidence="14" type="primary">LOC107274188</name>
</gene>
<dbReference type="RefSeq" id="XP_015608514.1">
    <property type="nucleotide sequence ID" value="XM_015753028.2"/>
</dbReference>
<evidence type="ECO:0000256" key="7">
    <source>
        <dbReference type="ARBA" id="ARBA00022989"/>
    </source>
</evidence>
<evidence type="ECO:0000256" key="9">
    <source>
        <dbReference type="ARBA" id="ARBA00023136"/>
    </source>
</evidence>
<feature type="repeat" description="Solcar" evidence="10">
    <location>
        <begin position="177"/>
        <end position="265"/>
    </location>
</feature>
<dbReference type="InterPro" id="IPR018108">
    <property type="entry name" value="MCP_transmembrane"/>
</dbReference>
<dbReference type="GO" id="GO:0005743">
    <property type="term" value="C:mitochondrial inner membrane"/>
    <property type="evidence" value="ECO:0007669"/>
    <property type="project" value="UniProtKB-SubCell"/>
</dbReference>
<keyword evidence="3 11" id="KW-0813">Transport</keyword>
<evidence type="ECO:0000256" key="4">
    <source>
        <dbReference type="ARBA" id="ARBA00022692"/>
    </source>
</evidence>
<accession>A0AAJ7CEX3</accession>
<dbReference type="SUPFAM" id="SSF103506">
    <property type="entry name" value="Mitochondrial carrier"/>
    <property type="match status" value="1"/>
</dbReference>
<keyword evidence="9 10" id="KW-0472">Membrane</keyword>
<evidence type="ECO:0000256" key="5">
    <source>
        <dbReference type="ARBA" id="ARBA00022737"/>
    </source>
</evidence>
<evidence type="ECO:0000256" key="10">
    <source>
        <dbReference type="PROSITE-ProRule" id="PRU00282"/>
    </source>
</evidence>
<feature type="transmembrane region" description="Helical" evidence="12">
    <location>
        <begin position="15"/>
        <end position="36"/>
    </location>
</feature>
<sequence>MLEEKEKIINTKNVFLTSLISGGMAGTFVDSALFPLDTLKTRLQSEKGFLKSGGFKGLYNGIGPVLIGAAPTAALFFMTYDSVKAMLQPRISEKYHSFIHMGAASLAELVACLVRVPVEVKKQRKQALILEKGKLGIRMLYRGYWSTVLRDMPFSLLQFPIWEYFKKIWARYSNREIKPTESALCGAIAGGISAAATTPLDVAKTRIMLSSSTACASELRIFHMLQVVYKEHGMRGLFAGIVPRVTWIIIGGFIFFGVYEHSMVIAKLIFPTRTISYEDHRQ</sequence>